<dbReference type="InterPro" id="IPR002931">
    <property type="entry name" value="Transglutaminase-like"/>
</dbReference>
<keyword evidence="3" id="KW-1185">Reference proteome</keyword>
<dbReference type="SUPFAM" id="SSF54001">
    <property type="entry name" value="Cysteine proteinases"/>
    <property type="match status" value="1"/>
</dbReference>
<dbReference type="EMBL" id="JAQIFT010000016">
    <property type="protein sequence ID" value="MDA3730715.1"/>
    <property type="molecule type" value="Genomic_DNA"/>
</dbReference>
<dbReference type="SMART" id="SM00460">
    <property type="entry name" value="TGc"/>
    <property type="match status" value="1"/>
</dbReference>
<evidence type="ECO:0000259" key="1">
    <source>
        <dbReference type="SMART" id="SM00460"/>
    </source>
</evidence>
<accession>A0AA42IZT9</accession>
<evidence type="ECO:0000313" key="3">
    <source>
        <dbReference type="Proteomes" id="UP001169242"/>
    </source>
</evidence>
<dbReference type="Gene3D" id="3.10.620.30">
    <property type="match status" value="1"/>
</dbReference>
<dbReference type="Pfam" id="PF01841">
    <property type="entry name" value="Transglut_core"/>
    <property type="match status" value="1"/>
</dbReference>
<organism evidence="2 3">
    <name type="scientific">Holtiella tumoricola</name>
    <dbReference type="NCBI Taxonomy" id="3018743"/>
    <lineage>
        <taxon>Bacteria</taxon>
        <taxon>Bacillati</taxon>
        <taxon>Bacillota</taxon>
        <taxon>Clostridia</taxon>
        <taxon>Lachnospirales</taxon>
        <taxon>Cellulosilyticaceae</taxon>
        <taxon>Holtiella</taxon>
    </lineage>
</organism>
<gene>
    <name evidence="2" type="ORF">PBV87_04270</name>
</gene>
<comment type="caution">
    <text evidence="2">The sequence shown here is derived from an EMBL/GenBank/DDBJ whole genome shotgun (WGS) entry which is preliminary data.</text>
</comment>
<protein>
    <recommendedName>
        <fullName evidence="1">Transglutaminase-like domain-containing protein</fullName>
    </recommendedName>
</protein>
<sequence>MKKHYGLRLIGILMILVCSLAVQVKANVLKNVGNVNTYTIQVGDKETFLSRDGSLAASITTSTNVTLPGTYYVTQKDKSGEIQITCFTIPAPKVNQVWYIEKNSQLEEILKYGLDTYQEEMTFKFENGKYTIDTMKNLFSNQLDALVMKYPKLYYSQYKLTVYGERNPKVVLKLEYGVQDKSRLTKDSVQVDKMINNTISSQITSKMTEVEREWKLVDYLARKITYGTNKAKTEHMMSGALIDTVAVCDGYAKSLMYFLNSVGIPTQIVEGTADGIPHAWNLVKLGGNYYHVDLTWGDQDSNHIGQYYNYINEKDSYMELSHIWDKTKYPKANNNALLSINTPITLEGVYRVETKQDWDNLKKQFSEDKMRERNIIFSNLSMNKWSLDKILQEIVQLAQDEIYYSSYYKYDCLVLNYKY</sequence>
<dbReference type="Proteomes" id="UP001169242">
    <property type="component" value="Unassembled WGS sequence"/>
</dbReference>
<name>A0AA42IZT9_9FIRM</name>
<dbReference type="InterPro" id="IPR038765">
    <property type="entry name" value="Papain-like_cys_pep_sf"/>
</dbReference>
<proteinExistence type="predicted"/>
<dbReference type="AlphaFoldDB" id="A0AA42IZT9"/>
<dbReference type="RefSeq" id="WP_271011262.1">
    <property type="nucleotide sequence ID" value="NZ_JAQIFT010000016.1"/>
</dbReference>
<feature type="domain" description="Transglutaminase-like" evidence="1">
    <location>
        <begin position="240"/>
        <end position="296"/>
    </location>
</feature>
<reference evidence="2" key="1">
    <citation type="journal article" date="2023" name="Int. J. Syst. Evol. Microbiol.">
        <title>&lt;i&gt;Holtiella tumoricola&lt;/i&gt; gen. nov. sp. nov., isolated from a human clinical sample.</title>
        <authorList>
            <person name="Allen-Vercoe E."/>
            <person name="Daigneault M.C."/>
            <person name="Vancuren S.J."/>
            <person name="Cochrane K."/>
            <person name="O'Neal L.L."/>
            <person name="Sankaranarayanan K."/>
            <person name="Lawson P.A."/>
        </authorList>
    </citation>
    <scope>NUCLEOTIDE SEQUENCE</scope>
    <source>
        <strain evidence="2">CC70A</strain>
    </source>
</reference>
<evidence type="ECO:0000313" key="2">
    <source>
        <dbReference type="EMBL" id="MDA3730715.1"/>
    </source>
</evidence>